<accession>A0AAE3KZ77</accession>
<comment type="caution">
    <text evidence="1">The sequence shown here is derived from an EMBL/GenBank/DDBJ whole genome shotgun (WGS) entry which is preliminary data.</text>
</comment>
<name>A0AAE3KZ77_9FIRM</name>
<dbReference type="AlphaFoldDB" id="A0AAE3KZ77"/>
<dbReference type="InterPro" id="IPR054221">
    <property type="entry name" value="DUF6941"/>
</dbReference>
<gene>
    <name evidence="1" type="ORF">NSA47_02340</name>
</gene>
<organism evidence="1 2">
    <name type="scientific">Irregularibacter muris</name>
    <dbReference type="NCBI Taxonomy" id="1796619"/>
    <lineage>
        <taxon>Bacteria</taxon>
        <taxon>Bacillati</taxon>
        <taxon>Bacillota</taxon>
        <taxon>Clostridia</taxon>
        <taxon>Eubacteriales</taxon>
        <taxon>Eubacteriaceae</taxon>
        <taxon>Irregularibacter</taxon>
    </lineage>
</organism>
<sequence>MAKLMTFMYANETRNDFINGQNIQTINTPLLSLKPAFVPGQLSFSVIFGINEFDFAKEHAFQYKLMDPDGNIVVDTGIIQIPPNPNKENIPKIDGFVGDFDLRNVVFMKEGKYKYEVIFDNTKLKDDYIIVKGAGINGNSSKA</sequence>
<evidence type="ECO:0000313" key="2">
    <source>
        <dbReference type="Proteomes" id="UP001205748"/>
    </source>
</evidence>
<dbReference type="EMBL" id="JANKAS010000002">
    <property type="protein sequence ID" value="MCR1897827.1"/>
    <property type="molecule type" value="Genomic_DNA"/>
</dbReference>
<evidence type="ECO:0000313" key="1">
    <source>
        <dbReference type="EMBL" id="MCR1897827.1"/>
    </source>
</evidence>
<dbReference type="Pfam" id="PF22091">
    <property type="entry name" value="DUF6941"/>
    <property type="match status" value="1"/>
</dbReference>
<proteinExistence type="predicted"/>
<keyword evidence="2" id="KW-1185">Reference proteome</keyword>
<dbReference type="Proteomes" id="UP001205748">
    <property type="component" value="Unassembled WGS sequence"/>
</dbReference>
<dbReference type="RefSeq" id="WP_257529277.1">
    <property type="nucleotide sequence ID" value="NZ_JANKAS010000002.1"/>
</dbReference>
<reference evidence="1" key="1">
    <citation type="submission" date="2022-07" db="EMBL/GenBank/DDBJ databases">
        <title>Enhanced cultured diversity of the mouse gut microbiota enables custom-made synthetic communities.</title>
        <authorList>
            <person name="Afrizal A."/>
        </authorList>
    </citation>
    <scope>NUCLEOTIDE SEQUENCE</scope>
    <source>
        <strain evidence="1">DSM 28593</strain>
    </source>
</reference>
<protein>
    <submittedName>
        <fullName evidence="1">Uncharacterized protein</fullName>
    </submittedName>
</protein>